<dbReference type="EMBL" id="LR900477">
    <property type="protein sequence ID" value="CAD7245811.1"/>
    <property type="molecule type" value="Genomic_DNA"/>
</dbReference>
<keyword evidence="1" id="KW-0863">Zinc-finger</keyword>
<accession>A0A7R8XA21</accession>
<dbReference type="SMART" id="SM00355">
    <property type="entry name" value="ZnF_C2H2"/>
    <property type="match status" value="2"/>
</dbReference>
<evidence type="ECO:0000313" key="5">
    <source>
        <dbReference type="Proteomes" id="UP000677054"/>
    </source>
</evidence>
<keyword evidence="5" id="KW-1185">Reference proteome</keyword>
<dbReference type="InterPro" id="IPR013087">
    <property type="entry name" value="Znf_C2H2_type"/>
</dbReference>
<dbReference type="PROSITE" id="PS00028">
    <property type="entry name" value="ZINC_FINGER_C2H2_1"/>
    <property type="match status" value="1"/>
</dbReference>
<feature type="region of interest" description="Disordered" evidence="2">
    <location>
        <begin position="1"/>
        <end position="22"/>
    </location>
</feature>
<dbReference type="InterPro" id="IPR036236">
    <property type="entry name" value="Znf_C2H2_sf"/>
</dbReference>
<dbReference type="Gene3D" id="3.30.160.60">
    <property type="entry name" value="Classic Zinc Finger"/>
    <property type="match status" value="1"/>
</dbReference>
<dbReference type="SUPFAM" id="SSF57667">
    <property type="entry name" value="beta-beta-alpha zinc fingers"/>
    <property type="match status" value="1"/>
</dbReference>
<evidence type="ECO:0000259" key="3">
    <source>
        <dbReference type="PROSITE" id="PS50157"/>
    </source>
</evidence>
<dbReference type="EMBL" id="CAJPEV010000960">
    <property type="protein sequence ID" value="CAG0889778.1"/>
    <property type="molecule type" value="Genomic_DNA"/>
</dbReference>
<name>A0A7R8XA21_9CRUS</name>
<evidence type="ECO:0000256" key="2">
    <source>
        <dbReference type="SAM" id="MobiDB-lite"/>
    </source>
</evidence>
<dbReference type="PROSITE" id="PS50157">
    <property type="entry name" value="ZINC_FINGER_C2H2_2"/>
    <property type="match status" value="2"/>
</dbReference>
<proteinExistence type="predicted"/>
<feature type="compositionally biased region" description="Polar residues" evidence="2">
    <location>
        <begin position="1"/>
        <end position="11"/>
    </location>
</feature>
<evidence type="ECO:0000313" key="4">
    <source>
        <dbReference type="EMBL" id="CAD7245811.1"/>
    </source>
</evidence>
<reference evidence="4" key="1">
    <citation type="submission" date="2020-11" db="EMBL/GenBank/DDBJ databases">
        <authorList>
            <person name="Tran Van P."/>
        </authorList>
    </citation>
    <scope>NUCLEOTIDE SEQUENCE</scope>
</reference>
<organism evidence="4">
    <name type="scientific">Darwinula stevensoni</name>
    <dbReference type="NCBI Taxonomy" id="69355"/>
    <lineage>
        <taxon>Eukaryota</taxon>
        <taxon>Metazoa</taxon>
        <taxon>Ecdysozoa</taxon>
        <taxon>Arthropoda</taxon>
        <taxon>Crustacea</taxon>
        <taxon>Oligostraca</taxon>
        <taxon>Ostracoda</taxon>
        <taxon>Podocopa</taxon>
        <taxon>Podocopida</taxon>
        <taxon>Darwinulocopina</taxon>
        <taxon>Darwinuloidea</taxon>
        <taxon>Darwinulidae</taxon>
        <taxon>Darwinula</taxon>
    </lineage>
</organism>
<keyword evidence="1" id="KW-0862">Zinc</keyword>
<gene>
    <name evidence="4" type="ORF">DSTB1V02_LOCUS5677</name>
</gene>
<protein>
    <recommendedName>
        <fullName evidence="3">C2H2-type domain-containing protein</fullName>
    </recommendedName>
</protein>
<feature type="domain" description="C2H2-type" evidence="3">
    <location>
        <begin position="32"/>
        <end position="74"/>
    </location>
</feature>
<evidence type="ECO:0000256" key="1">
    <source>
        <dbReference type="PROSITE-ProRule" id="PRU00042"/>
    </source>
</evidence>
<keyword evidence="1" id="KW-0479">Metal-binding</keyword>
<dbReference type="Proteomes" id="UP000677054">
    <property type="component" value="Unassembled WGS sequence"/>
</dbReference>
<feature type="domain" description="C2H2-type" evidence="3">
    <location>
        <begin position="75"/>
        <end position="103"/>
    </location>
</feature>
<dbReference type="GO" id="GO:0008270">
    <property type="term" value="F:zinc ion binding"/>
    <property type="evidence" value="ECO:0007669"/>
    <property type="project" value="UniProtKB-KW"/>
</dbReference>
<sequence>MPLLEQQMSSTSKEHVQAGDGEDKDTGGIVIFKCSKSTCHQVFLSLKAAQCCGRRFTEYSSMKKHELTHKKEKTFKCDTCGQQYKYACSLRSHMKSAHCLHEAPSKKIKTVLSAAEDLIEQDDHAINKSVYSLRSNTKVVRQKCQTGLLQMKDGLVASGTKQILETETLTVNESNCSSRSNVKPGGHKIRTPRKKVIKSSHETSSSGQHIEKQISAVNDSTSFLVTSASHHLQATPKPTKSLDVPIPIDHIVDQVIHGLPEDITYTCEDGTQIFFLVDEEVVILR</sequence>
<dbReference type="AlphaFoldDB" id="A0A7R8XA21"/>